<comment type="caution">
    <text evidence="1">The sequence shown here is derived from an EMBL/GenBank/DDBJ whole genome shotgun (WGS) entry which is preliminary data.</text>
</comment>
<dbReference type="OrthoDB" id="1094062at2"/>
<protein>
    <submittedName>
        <fullName evidence="1">Uncharacterized protein</fullName>
    </submittedName>
</protein>
<accession>A0A327PDZ8</accession>
<organism evidence="1 2">
    <name type="scientific">Algoriphagus yeomjeoni</name>
    <dbReference type="NCBI Taxonomy" id="291403"/>
    <lineage>
        <taxon>Bacteria</taxon>
        <taxon>Pseudomonadati</taxon>
        <taxon>Bacteroidota</taxon>
        <taxon>Cytophagia</taxon>
        <taxon>Cytophagales</taxon>
        <taxon>Cyclobacteriaceae</taxon>
        <taxon>Algoriphagus</taxon>
    </lineage>
</organism>
<keyword evidence="2" id="KW-1185">Reference proteome</keyword>
<gene>
    <name evidence="1" type="ORF">LV83_02994</name>
</gene>
<evidence type="ECO:0000313" key="1">
    <source>
        <dbReference type="EMBL" id="RAI88076.1"/>
    </source>
</evidence>
<proteinExistence type="predicted"/>
<dbReference type="EMBL" id="QLLK01000008">
    <property type="protein sequence ID" value="RAI88076.1"/>
    <property type="molecule type" value="Genomic_DNA"/>
</dbReference>
<dbReference type="RefSeq" id="WP_111612322.1">
    <property type="nucleotide sequence ID" value="NZ_QLLK01000008.1"/>
</dbReference>
<evidence type="ECO:0000313" key="2">
    <source>
        <dbReference type="Proteomes" id="UP000249610"/>
    </source>
</evidence>
<name>A0A327PDZ8_9BACT</name>
<dbReference type="AlphaFoldDB" id="A0A327PDZ8"/>
<dbReference type="Proteomes" id="UP000249610">
    <property type="component" value="Unassembled WGS sequence"/>
</dbReference>
<sequence length="165" mass="19876">MLDLDDLEELFDDLGYEELTKDQLDVLLKIFQKDFIDEPFEIDGRRVKVVDKPSFNREFRGYPETFVHLITRESKMKGQRMFDPARTNCLHWIKPILLHFEDSKIKYYEFTDNKGVLKKHFWFQEADFMVVLKPIGSDLLVVTGFKVDVLERRTYLKRYRDYHGL</sequence>
<reference evidence="1 2" key="1">
    <citation type="submission" date="2018-06" db="EMBL/GenBank/DDBJ databases">
        <title>Genomic Encyclopedia of Archaeal and Bacterial Type Strains, Phase II (KMG-II): from individual species to whole genera.</title>
        <authorList>
            <person name="Goeker M."/>
        </authorList>
    </citation>
    <scope>NUCLEOTIDE SEQUENCE [LARGE SCALE GENOMIC DNA]</scope>
    <source>
        <strain evidence="1 2">DSM 23446</strain>
    </source>
</reference>